<comment type="caution">
    <text evidence="2">The sequence shown here is derived from an EMBL/GenBank/DDBJ whole genome shotgun (WGS) entry which is preliminary data.</text>
</comment>
<dbReference type="NCBIfam" id="NF033550">
    <property type="entry name" value="transpos_ISL3"/>
    <property type="match status" value="1"/>
</dbReference>
<evidence type="ECO:0000313" key="3">
    <source>
        <dbReference type="Proteomes" id="UP000535937"/>
    </source>
</evidence>
<proteinExistence type="predicted"/>
<dbReference type="Proteomes" id="UP000535937">
    <property type="component" value="Unassembled WGS sequence"/>
</dbReference>
<dbReference type="AlphaFoldDB" id="A0A7W4WGB5"/>
<feature type="domain" description="Transposase IS204/IS1001/IS1096/IS1165 DDE" evidence="1">
    <location>
        <begin position="159"/>
        <end position="399"/>
    </location>
</feature>
<reference evidence="2 3" key="1">
    <citation type="submission" date="2020-08" db="EMBL/GenBank/DDBJ databases">
        <title>Genomic Encyclopedia of Type Strains, Phase III (KMG-III): the genomes of soil and plant-associated and newly described type strains.</title>
        <authorList>
            <person name="Whitman W."/>
        </authorList>
    </citation>
    <scope>NUCLEOTIDE SEQUENCE [LARGE SCALE GENOMIC DNA]</scope>
    <source>
        <strain evidence="2 3">CECT 8799</strain>
    </source>
</reference>
<organism evidence="2 3">
    <name type="scientific">Microbulbifer rhizosphaerae</name>
    <dbReference type="NCBI Taxonomy" id="1562603"/>
    <lineage>
        <taxon>Bacteria</taxon>
        <taxon>Pseudomonadati</taxon>
        <taxon>Pseudomonadota</taxon>
        <taxon>Gammaproteobacteria</taxon>
        <taxon>Cellvibrionales</taxon>
        <taxon>Microbulbiferaceae</taxon>
        <taxon>Microbulbifer</taxon>
    </lineage>
</organism>
<name>A0A7W4WGB5_9GAMM</name>
<accession>A0A7W4WGB5</accession>
<gene>
    <name evidence="2" type="ORF">FHS09_004603</name>
</gene>
<evidence type="ECO:0000259" key="1">
    <source>
        <dbReference type="Pfam" id="PF01610"/>
    </source>
</evidence>
<evidence type="ECO:0000313" key="2">
    <source>
        <dbReference type="EMBL" id="MBB3063725.1"/>
    </source>
</evidence>
<dbReference type="RefSeq" id="WP_183464139.1">
    <property type="nucleotide sequence ID" value="NZ_JACHWZ010000068.1"/>
</dbReference>
<sequence>MQLKTILNRCQKFKSFVYRNVRLVESGSGPGEIEVEIVPRKNAKPVCSGCQRPGSVYDHQGMRRFEFIPIWGFAVFFVYQMRRVNCRRCGVKVEQVPWGRGKRELTITYMQYLAQWAEKLSWKEVADHFRTSWEKVFSAVEYVVDWGLKHRDLSGIEAIGVDEIARRRGHDYVTLVYQIDQGHTRLLWVGKERTSKTLEGFFDLLGPERSQQLKYVCSDMWQAYLKVIKERASQALHVLDRFHIMSMFNKAIDSVRAEEHRQLKKDGYEPVLTKSRWSLLKRRENLTENQEAKLSELLKYNLRSIRAYLLREDFNGLWEYVSPTWAGKFLDRWTTRAMRSKIEPMKKVARNIRQHRELILNWFKAKKTISNGVVEGLNNKAKVTARKSYGFRTYRCLEIALYHALGRLPVPEAAHRFY</sequence>
<dbReference type="InterPro" id="IPR002560">
    <property type="entry name" value="Transposase_DDE"/>
</dbReference>
<dbReference type="PANTHER" id="PTHR33498:SF1">
    <property type="entry name" value="TRANSPOSASE FOR INSERTION SEQUENCE ELEMENT IS1557"/>
    <property type="match status" value="1"/>
</dbReference>
<dbReference type="Pfam" id="PF01610">
    <property type="entry name" value="DDE_Tnp_ISL3"/>
    <property type="match status" value="1"/>
</dbReference>
<keyword evidence="3" id="KW-1185">Reference proteome</keyword>
<dbReference type="InterPro" id="IPR047951">
    <property type="entry name" value="Transpos_ISL3"/>
</dbReference>
<dbReference type="EMBL" id="JACHWZ010000068">
    <property type="protein sequence ID" value="MBB3063725.1"/>
    <property type="molecule type" value="Genomic_DNA"/>
</dbReference>
<dbReference type="PANTHER" id="PTHR33498">
    <property type="entry name" value="TRANSPOSASE FOR INSERTION SEQUENCE ELEMENT IS1557"/>
    <property type="match status" value="1"/>
</dbReference>
<protein>
    <submittedName>
        <fullName evidence="2">Transposase</fullName>
    </submittedName>
</protein>